<reference evidence="14" key="1">
    <citation type="submission" date="2022-07" db="EMBL/GenBank/DDBJ databases">
        <title>Draft genome sequence of Zalerion maritima ATCC 34329, a (micro)plastics degrading marine fungus.</title>
        <authorList>
            <person name="Paco A."/>
            <person name="Goncalves M.F.M."/>
            <person name="Rocha-Santos T.A.P."/>
            <person name="Alves A."/>
        </authorList>
    </citation>
    <scope>NUCLEOTIDE SEQUENCE</scope>
    <source>
        <strain evidence="14">ATCC 34329</strain>
    </source>
</reference>
<evidence type="ECO:0000259" key="13">
    <source>
        <dbReference type="Pfam" id="PF02799"/>
    </source>
</evidence>
<dbReference type="Gene3D" id="3.40.630.170">
    <property type="match status" value="1"/>
</dbReference>
<protein>
    <recommendedName>
        <fullName evidence="5 9">Glycylpeptide N-tetradecanoyltransferase</fullName>
        <ecNumber evidence="4 9">2.3.1.97</ecNumber>
    </recommendedName>
</protein>
<name>A0AAD5RI14_9PEZI</name>
<dbReference type="InterPro" id="IPR022676">
    <property type="entry name" value="NMT_N"/>
</dbReference>
<feature type="domain" description="Glycylpeptide N-tetradecanoyltransferase C-terminal" evidence="13">
    <location>
        <begin position="348"/>
        <end position="528"/>
    </location>
</feature>
<evidence type="ECO:0000259" key="12">
    <source>
        <dbReference type="Pfam" id="PF01233"/>
    </source>
</evidence>
<evidence type="ECO:0000256" key="9">
    <source>
        <dbReference type="RuleBase" id="RU000586"/>
    </source>
</evidence>
<keyword evidence="7 9" id="KW-0012">Acyltransferase</keyword>
<dbReference type="SUPFAM" id="SSF55729">
    <property type="entry name" value="Acyl-CoA N-acyltransferases (Nat)"/>
    <property type="match status" value="2"/>
</dbReference>
<proteinExistence type="inferred from homology"/>
<feature type="compositionally biased region" description="Basic residues" evidence="11">
    <location>
        <begin position="50"/>
        <end position="62"/>
    </location>
</feature>
<comment type="caution">
    <text evidence="14">The sequence shown here is derived from an EMBL/GenBank/DDBJ whole genome shotgun (WGS) entry which is preliminary data.</text>
</comment>
<evidence type="ECO:0000256" key="2">
    <source>
        <dbReference type="ARBA" id="ARBA00009469"/>
    </source>
</evidence>
<dbReference type="InterPro" id="IPR000903">
    <property type="entry name" value="NMT"/>
</dbReference>
<dbReference type="Pfam" id="PF01233">
    <property type="entry name" value="NMT"/>
    <property type="match status" value="1"/>
</dbReference>
<sequence length="634" mass="70822">MSNTGPSKDPPAEDPKGKGKMPDEVESEAEESAEEEIPTEGETAAGASPTKKKKKKSKRKKKVGSEQGMAQEIEKAMSNPLGNVPPEQLKELLTKNPALFNEFEASMGTKSGAGSGPAFDPAKAAEFMKKLSLQDVMTGLAATGKGAKDMASYKFWQTQPVPKFGDNEMDKKPYGPIKIQTFEDVPKTPLPLVEGFEWVTMDLDNEEELKEVYQLLNGHYVEDDEAMFRFNYSPSILKWAMQSPGWKKQWHIGVRASHSRKLVAFISGIPTSLRVWDKVLNSSEVNFICVHKKLRGKRLAPVLIKEVTRLINLEQVWQAIYTAGVVLPKPVSTCRYFHRAINWMKLYDVGFSPCPSGSKPNLQARKYHLPDRTATKGVRPMEGKDIDAVHDLLERYLKRFDLAPVFDKDEIKHWMLNREPSETQVVFSYVVESDDGKITDFFSFYALESSVIGSTKHKVIKAAYLWYYATEAGLTTTVKKDALGKRLNQLIHDALILARQFKFDVFNALSLMDNALFLEEQKFGPGDAGPRSFLVIALTPASNRCLLDGVTTAEEGKTSEWNSYPVRNGCQLFIFRASGDVDDMSRASQGIAKDAGVIETSSRCATLVYLATLHMCHIESVFVISCSNFMFLDS</sequence>
<dbReference type="AlphaFoldDB" id="A0AAD5RI14"/>
<comment type="catalytic activity">
    <reaction evidence="8 9">
        <text>N-terminal glycyl-[protein] + tetradecanoyl-CoA = N-tetradecanoylglycyl-[protein] + CoA + H(+)</text>
        <dbReference type="Rhea" id="RHEA:15521"/>
        <dbReference type="Rhea" id="RHEA-COMP:12666"/>
        <dbReference type="Rhea" id="RHEA-COMP:12667"/>
        <dbReference type="ChEBI" id="CHEBI:15378"/>
        <dbReference type="ChEBI" id="CHEBI:57287"/>
        <dbReference type="ChEBI" id="CHEBI:57385"/>
        <dbReference type="ChEBI" id="CHEBI:64723"/>
        <dbReference type="ChEBI" id="CHEBI:133050"/>
        <dbReference type="EC" id="2.3.1.97"/>
    </reaction>
</comment>
<feature type="region of interest" description="Disordered" evidence="11">
    <location>
        <begin position="1"/>
        <end position="70"/>
    </location>
</feature>
<dbReference type="InterPro" id="IPR016181">
    <property type="entry name" value="Acyl_CoA_acyltransferase"/>
</dbReference>
<comment type="similarity">
    <text evidence="2 10">Belongs to the NMT family.</text>
</comment>
<dbReference type="InterPro" id="IPR022677">
    <property type="entry name" value="NMT_C"/>
</dbReference>
<comment type="subunit">
    <text evidence="3">Monomer.</text>
</comment>
<dbReference type="PANTHER" id="PTHR11377:SF5">
    <property type="entry name" value="GLYCYLPEPTIDE N-TETRADECANOYLTRANSFERASE"/>
    <property type="match status" value="1"/>
</dbReference>
<dbReference type="Proteomes" id="UP001201980">
    <property type="component" value="Unassembled WGS sequence"/>
</dbReference>
<evidence type="ECO:0000313" key="14">
    <source>
        <dbReference type="EMBL" id="KAJ2894645.1"/>
    </source>
</evidence>
<evidence type="ECO:0000256" key="1">
    <source>
        <dbReference type="ARBA" id="ARBA00003900"/>
    </source>
</evidence>
<dbReference type="EMBL" id="JAKWBI020000470">
    <property type="protein sequence ID" value="KAJ2894645.1"/>
    <property type="molecule type" value="Genomic_DNA"/>
</dbReference>
<keyword evidence="6 9" id="KW-0808">Transferase</keyword>
<evidence type="ECO:0000256" key="4">
    <source>
        <dbReference type="ARBA" id="ARBA00012923"/>
    </source>
</evidence>
<dbReference type="EC" id="2.3.1.97" evidence="4 9"/>
<dbReference type="Pfam" id="PF02799">
    <property type="entry name" value="NMT_C"/>
    <property type="match status" value="1"/>
</dbReference>
<accession>A0AAD5RI14</accession>
<evidence type="ECO:0000313" key="15">
    <source>
        <dbReference type="Proteomes" id="UP001201980"/>
    </source>
</evidence>
<gene>
    <name evidence="14" type="ORF">MKZ38_007370</name>
</gene>
<evidence type="ECO:0000256" key="11">
    <source>
        <dbReference type="SAM" id="MobiDB-lite"/>
    </source>
</evidence>
<evidence type="ECO:0000256" key="10">
    <source>
        <dbReference type="RuleBase" id="RU004178"/>
    </source>
</evidence>
<dbReference type="GO" id="GO:0004379">
    <property type="term" value="F:glycylpeptide N-tetradecanoyltransferase activity"/>
    <property type="evidence" value="ECO:0007669"/>
    <property type="project" value="UniProtKB-EC"/>
</dbReference>
<organism evidence="14 15">
    <name type="scientific">Zalerion maritima</name>
    <dbReference type="NCBI Taxonomy" id="339359"/>
    <lineage>
        <taxon>Eukaryota</taxon>
        <taxon>Fungi</taxon>
        <taxon>Dikarya</taxon>
        <taxon>Ascomycota</taxon>
        <taxon>Pezizomycotina</taxon>
        <taxon>Sordariomycetes</taxon>
        <taxon>Lulworthiomycetidae</taxon>
        <taxon>Lulworthiales</taxon>
        <taxon>Lulworthiaceae</taxon>
        <taxon>Zalerion</taxon>
    </lineage>
</organism>
<evidence type="ECO:0000256" key="6">
    <source>
        <dbReference type="ARBA" id="ARBA00022679"/>
    </source>
</evidence>
<dbReference type="FunFam" id="3.40.630.170:FF:000003">
    <property type="entry name" value="Glycylpeptide N-tetradecanoyltransferase"/>
    <property type="match status" value="1"/>
</dbReference>
<comment type="function">
    <text evidence="1 9">Adds a myristoyl group to the N-terminal glycine residue of certain cellular proteins.</text>
</comment>
<evidence type="ECO:0000256" key="5">
    <source>
        <dbReference type="ARBA" id="ARBA00022240"/>
    </source>
</evidence>
<dbReference type="GO" id="GO:0005737">
    <property type="term" value="C:cytoplasm"/>
    <property type="evidence" value="ECO:0007669"/>
    <property type="project" value="TreeGrafter"/>
</dbReference>
<feature type="compositionally biased region" description="Basic and acidic residues" evidence="11">
    <location>
        <begin position="10"/>
        <end position="23"/>
    </location>
</feature>
<evidence type="ECO:0000256" key="8">
    <source>
        <dbReference type="ARBA" id="ARBA00048276"/>
    </source>
</evidence>
<dbReference type="FunFam" id="3.40.630.30:FF:000042">
    <property type="entry name" value="Glycylpeptide N-tetradecanoyltransferase"/>
    <property type="match status" value="1"/>
</dbReference>
<evidence type="ECO:0000256" key="7">
    <source>
        <dbReference type="ARBA" id="ARBA00023315"/>
    </source>
</evidence>
<feature type="domain" description="Glycylpeptide N-tetradecanoyltransferase N-terminal" evidence="12">
    <location>
        <begin position="180"/>
        <end position="334"/>
    </location>
</feature>
<keyword evidence="15" id="KW-1185">Reference proteome</keyword>
<feature type="compositionally biased region" description="Acidic residues" evidence="11">
    <location>
        <begin position="24"/>
        <end position="39"/>
    </location>
</feature>
<evidence type="ECO:0000256" key="3">
    <source>
        <dbReference type="ARBA" id="ARBA00011245"/>
    </source>
</evidence>
<dbReference type="PANTHER" id="PTHR11377">
    <property type="entry name" value="N-MYRISTOYL TRANSFERASE"/>
    <property type="match status" value="1"/>
</dbReference>